<feature type="repeat" description="WD" evidence="1">
    <location>
        <begin position="59"/>
        <end position="91"/>
    </location>
</feature>
<dbReference type="Gene3D" id="2.130.10.10">
    <property type="entry name" value="YVTN repeat-like/Quinoprotein amine dehydrogenase"/>
    <property type="match status" value="3"/>
</dbReference>
<dbReference type="KEGG" id="aagg:ETAA8_00860"/>
<gene>
    <name evidence="2" type="ORF">ETAA8_00860</name>
</gene>
<dbReference type="AlphaFoldDB" id="A0A517Y477"/>
<evidence type="ECO:0000313" key="3">
    <source>
        <dbReference type="Proteomes" id="UP000315017"/>
    </source>
</evidence>
<organism evidence="2 3">
    <name type="scientific">Anatilimnocola aggregata</name>
    <dbReference type="NCBI Taxonomy" id="2528021"/>
    <lineage>
        <taxon>Bacteria</taxon>
        <taxon>Pseudomonadati</taxon>
        <taxon>Planctomycetota</taxon>
        <taxon>Planctomycetia</taxon>
        <taxon>Pirellulales</taxon>
        <taxon>Pirellulaceae</taxon>
        <taxon>Anatilimnocola</taxon>
    </lineage>
</organism>
<dbReference type="Pfam" id="PF00400">
    <property type="entry name" value="WD40"/>
    <property type="match status" value="4"/>
</dbReference>
<keyword evidence="1" id="KW-0853">WD repeat</keyword>
<dbReference type="InterPro" id="IPR001680">
    <property type="entry name" value="WD40_rpt"/>
</dbReference>
<dbReference type="RefSeq" id="WP_145083245.1">
    <property type="nucleotide sequence ID" value="NZ_CP036274.1"/>
</dbReference>
<evidence type="ECO:0000256" key="1">
    <source>
        <dbReference type="PROSITE-ProRule" id="PRU00221"/>
    </source>
</evidence>
<dbReference type="InterPro" id="IPR015943">
    <property type="entry name" value="WD40/YVTN_repeat-like_dom_sf"/>
</dbReference>
<feature type="repeat" description="WD" evidence="1">
    <location>
        <begin position="283"/>
        <end position="324"/>
    </location>
</feature>
<proteinExistence type="predicted"/>
<sequence>MNDFATSKLLFTLSWNSDVVFAVTFIGSDKVAAANRRGDILIWDLPASGDKSPDPVRRLVGHTSAVNRLRLSPDGKTLISASTDRTVKFWDALQSDGEPGTIVMNDGYSFVGVTEKVDKLPAPPPPITVKVVEQKPIREFTGHKDWIWGLGISADGKSLATGDDSKWVVLSDPQTGTEQRRWQVNQWIRSLDISPDGQVVVTAEHFPHTNNNFVEAGLRGWDAQTGKMKFDASKLLKSGVNSVRFSEDGKHLAVGVGHIDRDGDNGKVFLLNPTTGEKVRELTPSHLRGATDLAFHPDGEHLFTCGRDRMVKIWRLSDGGQVHEINQSLQDKAKQGPFTPTLHAISISPDGKLLAVADAERKVVIYSLTST</sequence>
<dbReference type="PROSITE" id="PS50082">
    <property type="entry name" value="WD_REPEATS_2"/>
    <property type="match status" value="2"/>
</dbReference>
<reference evidence="2 3" key="1">
    <citation type="submission" date="2019-02" db="EMBL/GenBank/DDBJ databases">
        <title>Deep-cultivation of Planctomycetes and their phenomic and genomic characterization uncovers novel biology.</title>
        <authorList>
            <person name="Wiegand S."/>
            <person name="Jogler M."/>
            <person name="Boedeker C."/>
            <person name="Pinto D."/>
            <person name="Vollmers J."/>
            <person name="Rivas-Marin E."/>
            <person name="Kohn T."/>
            <person name="Peeters S.H."/>
            <person name="Heuer A."/>
            <person name="Rast P."/>
            <person name="Oberbeckmann S."/>
            <person name="Bunk B."/>
            <person name="Jeske O."/>
            <person name="Meyerdierks A."/>
            <person name="Storesund J.E."/>
            <person name="Kallscheuer N."/>
            <person name="Luecker S."/>
            <person name="Lage O.M."/>
            <person name="Pohl T."/>
            <person name="Merkel B.J."/>
            <person name="Hornburger P."/>
            <person name="Mueller R.-W."/>
            <person name="Bruemmer F."/>
            <person name="Labrenz M."/>
            <person name="Spormann A.M."/>
            <person name="Op den Camp H."/>
            <person name="Overmann J."/>
            <person name="Amann R."/>
            <person name="Jetten M.S.M."/>
            <person name="Mascher T."/>
            <person name="Medema M.H."/>
            <person name="Devos D.P."/>
            <person name="Kaster A.-K."/>
            <person name="Ovreas L."/>
            <person name="Rohde M."/>
            <person name="Galperin M.Y."/>
            <person name="Jogler C."/>
        </authorList>
    </citation>
    <scope>NUCLEOTIDE SEQUENCE [LARGE SCALE GENOMIC DNA]</scope>
    <source>
        <strain evidence="2 3">ETA_A8</strain>
    </source>
</reference>
<dbReference type="PROSITE" id="PS50294">
    <property type="entry name" value="WD_REPEATS_REGION"/>
    <property type="match status" value="2"/>
</dbReference>
<dbReference type="SMART" id="SM00320">
    <property type="entry name" value="WD40"/>
    <property type="match status" value="6"/>
</dbReference>
<dbReference type="OrthoDB" id="145213at2"/>
<dbReference type="InterPro" id="IPR011047">
    <property type="entry name" value="Quinoprotein_ADH-like_sf"/>
</dbReference>
<accession>A0A517Y477</accession>
<name>A0A517Y477_9BACT</name>
<dbReference type="PANTHER" id="PTHR19879:SF9">
    <property type="entry name" value="TRANSCRIPTION INITIATION FACTOR TFIID SUBUNIT 5"/>
    <property type="match status" value="1"/>
</dbReference>
<dbReference type="PANTHER" id="PTHR19879">
    <property type="entry name" value="TRANSCRIPTION INITIATION FACTOR TFIID"/>
    <property type="match status" value="1"/>
</dbReference>
<dbReference type="SUPFAM" id="SSF50998">
    <property type="entry name" value="Quinoprotein alcohol dehydrogenase-like"/>
    <property type="match status" value="1"/>
</dbReference>
<protein>
    <submittedName>
        <fullName evidence="2">WD domain, G-beta repeat</fullName>
    </submittedName>
</protein>
<dbReference type="Proteomes" id="UP000315017">
    <property type="component" value="Chromosome"/>
</dbReference>
<evidence type="ECO:0000313" key="2">
    <source>
        <dbReference type="EMBL" id="QDU25025.1"/>
    </source>
</evidence>
<keyword evidence="3" id="KW-1185">Reference proteome</keyword>
<dbReference type="EMBL" id="CP036274">
    <property type="protein sequence ID" value="QDU25025.1"/>
    <property type="molecule type" value="Genomic_DNA"/>
</dbReference>